<feature type="chain" id="PRO_5038778731" description="Amidohydrolase 3 domain-containing protein" evidence="1">
    <location>
        <begin position="22"/>
        <end position="615"/>
    </location>
</feature>
<dbReference type="Gene3D" id="3.10.310.70">
    <property type="match status" value="1"/>
</dbReference>
<dbReference type="SUPFAM" id="SSF51556">
    <property type="entry name" value="Metallo-dependent hydrolases"/>
    <property type="match status" value="1"/>
</dbReference>
<dbReference type="AlphaFoldDB" id="A0A7W8A4B2"/>
<dbReference type="InterPro" id="IPR032466">
    <property type="entry name" value="Metal_Hydrolase"/>
</dbReference>
<proteinExistence type="predicted"/>
<evidence type="ECO:0000313" key="4">
    <source>
        <dbReference type="Proteomes" id="UP000568380"/>
    </source>
</evidence>
<dbReference type="EMBL" id="JACHIN010000006">
    <property type="protein sequence ID" value="MBB5079307.1"/>
    <property type="molecule type" value="Genomic_DNA"/>
</dbReference>
<dbReference type="InterPro" id="IPR033932">
    <property type="entry name" value="YtcJ-like"/>
</dbReference>
<dbReference type="CDD" id="cd01300">
    <property type="entry name" value="YtcJ_like"/>
    <property type="match status" value="1"/>
</dbReference>
<dbReference type="Gene3D" id="2.30.40.10">
    <property type="entry name" value="Urease, subunit C, domain 1"/>
    <property type="match status" value="1"/>
</dbReference>
<feature type="domain" description="Amidohydrolase 3" evidence="2">
    <location>
        <begin position="76"/>
        <end position="608"/>
    </location>
</feature>
<keyword evidence="4" id="KW-1185">Reference proteome</keyword>
<evidence type="ECO:0000256" key="1">
    <source>
        <dbReference type="SAM" id="SignalP"/>
    </source>
</evidence>
<dbReference type="Proteomes" id="UP000568380">
    <property type="component" value="Unassembled WGS sequence"/>
</dbReference>
<dbReference type="InterPro" id="IPR013108">
    <property type="entry name" value="Amidohydro_3"/>
</dbReference>
<feature type="signal peptide" evidence="1">
    <location>
        <begin position="1"/>
        <end position="21"/>
    </location>
</feature>
<evidence type="ECO:0000313" key="3">
    <source>
        <dbReference type="EMBL" id="MBB5079307.1"/>
    </source>
</evidence>
<reference evidence="3 4" key="1">
    <citation type="submission" date="2020-08" db="EMBL/GenBank/DDBJ databases">
        <title>Genomic Encyclopedia of Type Strains, Phase IV (KMG-IV): sequencing the most valuable type-strain genomes for metagenomic binning, comparative biology and taxonomic classification.</title>
        <authorList>
            <person name="Goeker M."/>
        </authorList>
    </citation>
    <scope>NUCLEOTIDE SEQUENCE [LARGE SCALE GENOMIC DNA]</scope>
    <source>
        <strain evidence="3 4">DSM 45385</strain>
    </source>
</reference>
<dbReference type="InterPro" id="IPR011059">
    <property type="entry name" value="Metal-dep_hydrolase_composite"/>
</dbReference>
<comment type="caution">
    <text evidence="3">The sequence shown here is derived from an EMBL/GenBank/DDBJ whole genome shotgun (WGS) entry which is preliminary data.</text>
</comment>
<dbReference type="SUPFAM" id="SSF51338">
    <property type="entry name" value="Composite domain of metallo-dependent hydrolases"/>
    <property type="match status" value="1"/>
</dbReference>
<dbReference type="Pfam" id="PF07969">
    <property type="entry name" value="Amidohydro_3"/>
    <property type="match status" value="1"/>
</dbReference>
<gene>
    <name evidence="3" type="ORF">HNR40_004793</name>
</gene>
<dbReference type="PANTHER" id="PTHR22642">
    <property type="entry name" value="IMIDAZOLONEPROPIONASE"/>
    <property type="match status" value="1"/>
</dbReference>
<sequence>MRRLLVALLPLAAGAVVPAQAGVPVQAGADTVLRHGFVYTVDARDSVAEAVAIKNGKIVYVGGDAGARRHIGAKTKVIDLKGRMVMPGLHEGHIHDITREDQKTCDLKAEPLTVAQFRGRVKACLADPELGTEPDDFLQVTNLYMQFLRPAGTTPHKRMLDGLGTTRPIIVSAAVTGHTTLVNQKALDLAGITKKTPDPDAGRINHDKNGEPNGLLEDAAARLVTKLIPPPPPLSPERAAELAGLRMRDFSQEGITSFFVPGSDAATVTTFQNLRGAGGLTARAHFAISTRIGDLREPKKLYAALAKIRKELERPGQIPQPVRAWRPGKQEGPRLVAGPGVSVDGVKILLDGIVQYPGQTAALLKPYLDAKGKPRTDKSARGELYIGAKLLNPVVAELERQGYQSHIHAIGDRAVRTALDAFEAARRANPGIRAHQTIAHAEVVDPADYRRFGTLDVTASMGLQWAKPAPDSTDAVKPYLGARFDLYEPTKPIARAGGKVSLGSDCCLDPFDQWFGLEASILREADWGKDFPQYAGKVNALPGLSRREAIRAVTINGAYQMHQEEVTGSLETGKLADLIVLNQNITKVAPDDISRTDVLLTMVGGKVVWAAKPFS</sequence>
<accession>A0A7W8A4B2</accession>
<dbReference type="Gene3D" id="3.20.20.140">
    <property type="entry name" value="Metal-dependent hydrolases"/>
    <property type="match status" value="1"/>
</dbReference>
<dbReference type="PANTHER" id="PTHR22642:SF2">
    <property type="entry name" value="PROTEIN LONG AFTER FAR-RED 3"/>
    <property type="match status" value="1"/>
</dbReference>
<protein>
    <recommendedName>
        <fullName evidence="2">Amidohydrolase 3 domain-containing protein</fullName>
    </recommendedName>
</protein>
<name>A0A7W8A4B2_9ACTN</name>
<organism evidence="3 4">
    <name type="scientific">Nonomuraea endophytica</name>
    <dbReference type="NCBI Taxonomy" id="714136"/>
    <lineage>
        <taxon>Bacteria</taxon>
        <taxon>Bacillati</taxon>
        <taxon>Actinomycetota</taxon>
        <taxon>Actinomycetes</taxon>
        <taxon>Streptosporangiales</taxon>
        <taxon>Streptosporangiaceae</taxon>
        <taxon>Nonomuraea</taxon>
    </lineage>
</organism>
<dbReference type="GO" id="GO:0016810">
    <property type="term" value="F:hydrolase activity, acting on carbon-nitrogen (but not peptide) bonds"/>
    <property type="evidence" value="ECO:0007669"/>
    <property type="project" value="InterPro"/>
</dbReference>
<keyword evidence="1" id="KW-0732">Signal</keyword>
<evidence type="ECO:0000259" key="2">
    <source>
        <dbReference type="Pfam" id="PF07969"/>
    </source>
</evidence>
<dbReference type="RefSeq" id="WP_184964825.1">
    <property type="nucleotide sequence ID" value="NZ_JACHIN010000006.1"/>
</dbReference>